<proteinExistence type="predicted"/>
<protein>
    <submittedName>
        <fullName evidence="1">Uncharacterized protein</fullName>
    </submittedName>
</protein>
<evidence type="ECO:0000313" key="2">
    <source>
        <dbReference type="Proteomes" id="UP001224087"/>
    </source>
</evidence>
<evidence type="ECO:0000313" key="1">
    <source>
        <dbReference type="EMBL" id="QIN54126.1"/>
    </source>
</evidence>
<dbReference type="EMBL" id="MN873693">
    <property type="protein sequence ID" value="QIN54126.1"/>
    <property type="molecule type" value="Genomic_DNA"/>
</dbReference>
<organism evidence="1 2">
    <name type="scientific">Cedratvirus kamchatka</name>
    <dbReference type="NCBI Taxonomy" id="2716914"/>
    <lineage>
        <taxon>Viruses</taxon>
        <taxon>Pithoviruses</taxon>
        <taxon>Orthocedratvirinae</taxon>
        <taxon>Alphacedratvirus</taxon>
        <taxon>Alphacedratvirus rossiense</taxon>
    </lineage>
</organism>
<keyword evidence="2" id="KW-1185">Reference proteome</keyword>
<gene>
    <name evidence="1" type="primary">ck1</name>
</gene>
<accession>A0A6G8MWY4</accession>
<name>A0A6G8MWY4_9VIRU</name>
<reference evidence="1" key="1">
    <citation type="submission" date="2019-12" db="EMBL/GenBank/DDBJ databases">
        <title>The DNA Methylation Landscape of Giant Viruses.</title>
        <authorList>
            <person name="Jeudy S."/>
            <person name="Rigou S."/>
            <person name="Alempic J.-M."/>
            <person name="Claverie J.-M."/>
            <person name="Abergel C."/>
            <person name="Legendre M."/>
        </authorList>
    </citation>
    <scope>NUCLEOTIDE SEQUENCE</scope>
    <source>
        <strain evidence="1">P4</strain>
    </source>
</reference>
<dbReference type="Proteomes" id="UP001224087">
    <property type="component" value="Segment"/>
</dbReference>
<sequence>MQRIQKRTAKPTTRARRERKVLTPEEFTELVKKINKDSTNLNKLASVVYSLPKGKRIVIPSGDAFSQFPEGIQIGRTELKSLQSQHSSEIASLASYFKSGLTAKKKTGKTIKHKVFIGPELLTFFREGDFGPAYRDDGDEYISTDTPIVGELPLLQDQGFAYTSTLANLFYIYSDVHRLTRSNRYRADAFMTETLGGIFDRIIEERQTNQRLNKKNEVITFDPEDFDLTGFNSIIKYGRFVRPDEKSPVEGAQVLNDKQLAMYNDPGLVPELVAEGEITNVTKAARNTARALRREAEAAEAAQ</sequence>